<feature type="region of interest" description="Disordered" evidence="1">
    <location>
        <begin position="1"/>
        <end position="47"/>
    </location>
</feature>
<evidence type="ECO:0000313" key="2">
    <source>
        <dbReference type="EMBL" id="KAB5519257.1"/>
    </source>
</evidence>
<dbReference type="Proteomes" id="UP000326939">
    <property type="component" value="Chromosome 16"/>
</dbReference>
<keyword evidence="3" id="KW-1185">Reference proteome</keyword>
<feature type="region of interest" description="Disordered" evidence="1">
    <location>
        <begin position="102"/>
        <end position="121"/>
    </location>
</feature>
<comment type="caution">
    <text evidence="2">The sequence shown here is derived from an EMBL/GenBank/DDBJ whole genome shotgun (WGS) entry which is preliminary data.</text>
</comment>
<feature type="compositionally biased region" description="Basic and acidic residues" evidence="1">
    <location>
        <begin position="1"/>
        <end position="17"/>
    </location>
</feature>
<organism evidence="2 3">
    <name type="scientific">Salix brachista</name>
    <dbReference type="NCBI Taxonomy" id="2182728"/>
    <lineage>
        <taxon>Eukaryota</taxon>
        <taxon>Viridiplantae</taxon>
        <taxon>Streptophyta</taxon>
        <taxon>Embryophyta</taxon>
        <taxon>Tracheophyta</taxon>
        <taxon>Spermatophyta</taxon>
        <taxon>Magnoliopsida</taxon>
        <taxon>eudicotyledons</taxon>
        <taxon>Gunneridae</taxon>
        <taxon>Pentapetalae</taxon>
        <taxon>rosids</taxon>
        <taxon>fabids</taxon>
        <taxon>Malpighiales</taxon>
        <taxon>Salicaceae</taxon>
        <taxon>Saliceae</taxon>
        <taxon>Salix</taxon>
    </lineage>
</organism>
<evidence type="ECO:0000313" key="3">
    <source>
        <dbReference type="Proteomes" id="UP000326939"/>
    </source>
</evidence>
<gene>
    <name evidence="2" type="ORF">DKX38_023576</name>
</gene>
<dbReference type="AlphaFoldDB" id="A0A5N5JX08"/>
<proteinExistence type="predicted"/>
<feature type="compositionally biased region" description="Basic and acidic residues" evidence="1">
    <location>
        <begin position="106"/>
        <end position="121"/>
    </location>
</feature>
<name>A0A5N5JX08_9ROSI</name>
<protein>
    <submittedName>
        <fullName evidence="2">Uncharacterized protein</fullName>
    </submittedName>
</protein>
<reference evidence="3" key="1">
    <citation type="journal article" date="2019" name="Gigascience">
        <title>De novo genome assembly of the endangered Acer yangbiense, a plant species with extremely small populations endemic to Yunnan Province, China.</title>
        <authorList>
            <person name="Yang J."/>
            <person name="Wariss H.M."/>
            <person name="Tao L."/>
            <person name="Zhang R."/>
            <person name="Yun Q."/>
            <person name="Hollingsworth P."/>
            <person name="Dao Z."/>
            <person name="Luo G."/>
            <person name="Guo H."/>
            <person name="Ma Y."/>
            <person name="Sun W."/>
        </authorList>
    </citation>
    <scope>NUCLEOTIDE SEQUENCE [LARGE SCALE GENOMIC DNA]</scope>
    <source>
        <strain evidence="3">cv. br00</strain>
    </source>
</reference>
<sequence>MAENSIEKPSKIQDSSRDPPSLATSSSSSSQEEKQETIRESKRRKSCPAALDKIGEFTPSNFSFTFDTRFSTSSQEFTPKFGSFNLVSSTRERPGDHTALCFHQSSENKDGGHRDDKQQVGGACEERVVNISTLRRAVDGIREKKKQ</sequence>
<feature type="compositionally biased region" description="Low complexity" evidence="1">
    <location>
        <begin position="18"/>
        <end position="30"/>
    </location>
</feature>
<dbReference type="EMBL" id="VDCV01000016">
    <property type="protein sequence ID" value="KAB5519257.1"/>
    <property type="molecule type" value="Genomic_DNA"/>
</dbReference>
<accession>A0A5N5JX08</accession>
<evidence type="ECO:0000256" key="1">
    <source>
        <dbReference type="SAM" id="MobiDB-lite"/>
    </source>
</evidence>
<feature type="compositionally biased region" description="Basic and acidic residues" evidence="1">
    <location>
        <begin position="31"/>
        <end position="40"/>
    </location>
</feature>